<name>A0A2K3MPV8_TRIPR</name>
<dbReference type="Proteomes" id="UP000236291">
    <property type="component" value="Unassembled WGS sequence"/>
</dbReference>
<evidence type="ECO:0000313" key="2">
    <source>
        <dbReference type="Proteomes" id="UP000236291"/>
    </source>
</evidence>
<reference evidence="1 2" key="1">
    <citation type="journal article" date="2014" name="Am. J. Bot.">
        <title>Genome assembly and annotation for red clover (Trifolium pratense; Fabaceae).</title>
        <authorList>
            <person name="Istvanek J."/>
            <person name="Jaros M."/>
            <person name="Krenek A."/>
            <person name="Repkova J."/>
        </authorList>
    </citation>
    <scope>NUCLEOTIDE SEQUENCE [LARGE SCALE GENOMIC DNA]</scope>
    <source>
        <strain evidence="2">cv. Tatra</strain>
        <tissue evidence="1">Young leaves</tissue>
    </source>
</reference>
<proteinExistence type="predicted"/>
<sequence length="73" mass="8133">MGEGCVPAVLNAGPRSLMATNAINGCRKKGWRDTVVDCYNMCRYCDRLPEFGLRGLLRDWAMLDSSGEDFISE</sequence>
<dbReference type="AlphaFoldDB" id="A0A2K3MPV8"/>
<organism evidence="1 2">
    <name type="scientific">Trifolium pratense</name>
    <name type="common">Red clover</name>
    <dbReference type="NCBI Taxonomy" id="57577"/>
    <lineage>
        <taxon>Eukaryota</taxon>
        <taxon>Viridiplantae</taxon>
        <taxon>Streptophyta</taxon>
        <taxon>Embryophyta</taxon>
        <taxon>Tracheophyta</taxon>
        <taxon>Spermatophyta</taxon>
        <taxon>Magnoliopsida</taxon>
        <taxon>eudicotyledons</taxon>
        <taxon>Gunneridae</taxon>
        <taxon>Pentapetalae</taxon>
        <taxon>rosids</taxon>
        <taxon>fabids</taxon>
        <taxon>Fabales</taxon>
        <taxon>Fabaceae</taxon>
        <taxon>Papilionoideae</taxon>
        <taxon>50 kb inversion clade</taxon>
        <taxon>NPAAA clade</taxon>
        <taxon>Hologalegina</taxon>
        <taxon>IRL clade</taxon>
        <taxon>Trifolieae</taxon>
        <taxon>Trifolium</taxon>
    </lineage>
</organism>
<protein>
    <submittedName>
        <fullName evidence="1">Uncharacterized protein</fullName>
    </submittedName>
</protein>
<gene>
    <name evidence="1" type="ORF">L195_g015993</name>
</gene>
<comment type="caution">
    <text evidence="1">The sequence shown here is derived from an EMBL/GenBank/DDBJ whole genome shotgun (WGS) entry which is preliminary data.</text>
</comment>
<accession>A0A2K3MPV8</accession>
<dbReference type="EMBL" id="ASHM01010962">
    <property type="protein sequence ID" value="PNX92850.1"/>
    <property type="molecule type" value="Genomic_DNA"/>
</dbReference>
<evidence type="ECO:0000313" key="1">
    <source>
        <dbReference type="EMBL" id="PNX92850.1"/>
    </source>
</evidence>
<reference evidence="1 2" key="2">
    <citation type="journal article" date="2017" name="Front. Plant Sci.">
        <title>Gene Classification and Mining of Molecular Markers Useful in Red Clover (Trifolium pratense) Breeding.</title>
        <authorList>
            <person name="Istvanek J."/>
            <person name="Dluhosova J."/>
            <person name="Dluhos P."/>
            <person name="Patkova L."/>
            <person name="Nedelnik J."/>
            <person name="Repkova J."/>
        </authorList>
    </citation>
    <scope>NUCLEOTIDE SEQUENCE [LARGE SCALE GENOMIC DNA]</scope>
    <source>
        <strain evidence="2">cv. Tatra</strain>
        <tissue evidence="1">Young leaves</tissue>
    </source>
</reference>